<gene>
    <name evidence="7" type="ORF">DFJ64_2740</name>
</gene>
<evidence type="ECO:0000256" key="5">
    <source>
        <dbReference type="ARBA" id="ARBA00023014"/>
    </source>
</evidence>
<evidence type="ECO:0000313" key="7">
    <source>
        <dbReference type="EMBL" id="REF37296.1"/>
    </source>
</evidence>
<keyword evidence="1" id="KW-0004">4Fe-4S</keyword>
<keyword evidence="4" id="KW-0408">Iron</keyword>
<dbReference type="PANTHER" id="PTHR43498">
    <property type="entry name" value="FERREDOXIN:COB-COM HETERODISULFIDE REDUCTASE SUBUNIT A"/>
    <property type="match status" value="1"/>
</dbReference>
<sequence>MTEEYDVLVVGGGPAGCPAAVQAALLGSRTLLVEKNGALGGTTTVAGVALPGLFHAWGRQIIAGIGWEMVRRAVEVAGDHLPDFSRWDLPHWKLQIPVVPAIYAAVIDETVTNAGVDLLLHTMVGAVAWRDDGWDVTLCTKQGLVPVRARRILDCTGDADVVALAGLTRRSNPHRQPGTLMIRLGGYDLDALDLDALERAYAEALADGRLQPGDVSSDSIATFLRNRGENAIHVPGAGAETSAAKTAAELAGRRAMMRLYTFLKGQPGLAGLRIESWAIETGIRETYTIDGLVSITEEDYVSGRMWPDAVSYSFYPVDVHRPDGHGIDIRPLRYGTFPTIPRAAMIPRENGYLAVAGRCVSGDQAANSAYRVQASCMGMGQAAGAMAALAARAGCRMQDVPVDDIRAAIRRYGAIVPGDPDAPRTQPDLDHAVSDA</sequence>
<dbReference type="SUPFAM" id="SSF51905">
    <property type="entry name" value="FAD/NAD(P)-binding domain"/>
    <property type="match status" value="1"/>
</dbReference>
<dbReference type="GO" id="GO:0046872">
    <property type="term" value="F:metal ion binding"/>
    <property type="evidence" value="ECO:0007669"/>
    <property type="project" value="UniProtKB-KW"/>
</dbReference>
<dbReference type="AlphaFoldDB" id="A0A3D9V7L1"/>
<evidence type="ECO:0000256" key="6">
    <source>
        <dbReference type="SAM" id="MobiDB-lite"/>
    </source>
</evidence>
<organism evidence="7 8">
    <name type="scientific">Thermasporomyces composti</name>
    <dbReference type="NCBI Taxonomy" id="696763"/>
    <lineage>
        <taxon>Bacteria</taxon>
        <taxon>Bacillati</taxon>
        <taxon>Actinomycetota</taxon>
        <taxon>Actinomycetes</taxon>
        <taxon>Propionibacteriales</taxon>
        <taxon>Nocardioidaceae</taxon>
        <taxon>Thermasporomyces</taxon>
    </lineage>
</organism>
<dbReference type="InterPro" id="IPR039650">
    <property type="entry name" value="HdrA-like"/>
</dbReference>
<dbReference type="Proteomes" id="UP000256485">
    <property type="component" value="Unassembled WGS sequence"/>
</dbReference>
<evidence type="ECO:0000256" key="2">
    <source>
        <dbReference type="ARBA" id="ARBA00022723"/>
    </source>
</evidence>
<comment type="caution">
    <text evidence="7">The sequence shown here is derived from an EMBL/GenBank/DDBJ whole genome shotgun (WGS) entry which is preliminary data.</text>
</comment>
<accession>A0A3D9V7L1</accession>
<dbReference type="PANTHER" id="PTHR43498:SF1">
    <property type="entry name" value="COB--COM HETERODISULFIDE REDUCTASE IRON-SULFUR SUBUNIT A"/>
    <property type="match status" value="1"/>
</dbReference>
<keyword evidence="3" id="KW-0560">Oxidoreductase</keyword>
<reference evidence="7 8" key="1">
    <citation type="submission" date="2018-08" db="EMBL/GenBank/DDBJ databases">
        <title>Sequencing the genomes of 1000 actinobacteria strains.</title>
        <authorList>
            <person name="Klenk H.-P."/>
        </authorList>
    </citation>
    <scope>NUCLEOTIDE SEQUENCE [LARGE SCALE GENOMIC DNA]</scope>
    <source>
        <strain evidence="7 8">DSM 22891</strain>
    </source>
</reference>
<dbReference type="GO" id="GO:0016491">
    <property type="term" value="F:oxidoreductase activity"/>
    <property type="evidence" value="ECO:0007669"/>
    <property type="project" value="UniProtKB-KW"/>
</dbReference>
<evidence type="ECO:0000256" key="4">
    <source>
        <dbReference type="ARBA" id="ARBA00023004"/>
    </source>
</evidence>
<dbReference type="RefSeq" id="WP_115850778.1">
    <property type="nucleotide sequence ID" value="NZ_QTUC01000001.1"/>
</dbReference>
<keyword evidence="5" id="KW-0411">Iron-sulfur</keyword>
<evidence type="ECO:0000256" key="1">
    <source>
        <dbReference type="ARBA" id="ARBA00022485"/>
    </source>
</evidence>
<dbReference type="InterPro" id="IPR036188">
    <property type="entry name" value="FAD/NAD-bd_sf"/>
</dbReference>
<feature type="region of interest" description="Disordered" evidence="6">
    <location>
        <begin position="417"/>
        <end position="436"/>
    </location>
</feature>
<feature type="compositionally biased region" description="Basic and acidic residues" evidence="6">
    <location>
        <begin position="427"/>
        <end position="436"/>
    </location>
</feature>
<dbReference type="Gene3D" id="3.50.50.60">
    <property type="entry name" value="FAD/NAD(P)-binding domain"/>
    <property type="match status" value="1"/>
</dbReference>
<dbReference type="OrthoDB" id="177652at2"/>
<dbReference type="GO" id="GO:0051539">
    <property type="term" value="F:4 iron, 4 sulfur cluster binding"/>
    <property type="evidence" value="ECO:0007669"/>
    <property type="project" value="UniProtKB-KW"/>
</dbReference>
<dbReference type="Pfam" id="PF12831">
    <property type="entry name" value="FAD_oxidored"/>
    <property type="match status" value="1"/>
</dbReference>
<keyword evidence="2" id="KW-0479">Metal-binding</keyword>
<proteinExistence type="predicted"/>
<dbReference type="EMBL" id="QTUC01000001">
    <property type="protein sequence ID" value="REF37296.1"/>
    <property type="molecule type" value="Genomic_DNA"/>
</dbReference>
<protein>
    <submittedName>
        <fullName evidence="7">FAD dependent oxidoreductase</fullName>
    </submittedName>
</protein>
<keyword evidence="8" id="KW-1185">Reference proteome</keyword>
<evidence type="ECO:0000313" key="8">
    <source>
        <dbReference type="Proteomes" id="UP000256485"/>
    </source>
</evidence>
<name>A0A3D9V7L1_THECX</name>
<evidence type="ECO:0000256" key="3">
    <source>
        <dbReference type="ARBA" id="ARBA00023002"/>
    </source>
</evidence>